<keyword evidence="3" id="KW-1015">Disulfide bond</keyword>
<comment type="caution">
    <text evidence="10">The sequence shown here is derived from an EMBL/GenBank/DDBJ whole genome shotgun (WGS) entry which is preliminary data.</text>
</comment>
<protein>
    <recommendedName>
        <fullName evidence="9">Ig-like domain-containing protein</fullName>
    </recommendedName>
</protein>
<proteinExistence type="predicted"/>
<dbReference type="InterPro" id="IPR051275">
    <property type="entry name" value="Cell_adhesion_signaling"/>
</dbReference>
<feature type="compositionally biased region" description="Low complexity" evidence="6">
    <location>
        <begin position="1708"/>
        <end position="1718"/>
    </location>
</feature>
<comment type="subcellular location">
    <subcellularLocation>
        <location evidence="1">Membrane</location>
        <topology evidence="1">Single-pass type I membrane protein</topology>
    </subcellularLocation>
</comment>
<dbReference type="EMBL" id="BAAAQY010000005">
    <property type="protein sequence ID" value="GAA2234363.1"/>
    <property type="molecule type" value="Genomic_DNA"/>
</dbReference>
<evidence type="ECO:0000256" key="3">
    <source>
        <dbReference type="ARBA" id="ARBA00023157"/>
    </source>
</evidence>
<evidence type="ECO:0000313" key="11">
    <source>
        <dbReference type="Proteomes" id="UP001500929"/>
    </source>
</evidence>
<dbReference type="InterPro" id="IPR007110">
    <property type="entry name" value="Ig-like_dom"/>
</dbReference>
<accession>A0ABP5QFY2</accession>
<keyword evidence="7" id="KW-1133">Transmembrane helix</keyword>
<dbReference type="PROSITE" id="PS50835">
    <property type="entry name" value="IG_LIKE"/>
    <property type="match status" value="1"/>
</dbReference>
<dbReference type="RefSeq" id="WP_259479403.1">
    <property type="nucleotide sequence ID" value="NZ_BAAAQY010000005.1"/>
</dbReference>
<evidence type="ECO:0000256" key="5">
    <source>
        <dbReference type="ARBA" id="ARBA00023319"/>
    </source>
</evidence>
<reference evidence="11" key="1">
    <citation type="journal article" date="2019" name="Int. J. Syst. Evol. Microbiol.">
        <title>The Global Catalogue of Microorganisms (GCM) 10K type strain sequencing project: providing services to taxonomists for standard genome sequencing and annotation.</title>
        <authorList>
            <consortium name="The Broad Institute Genomics Platform"/>
            <consortium name="The Broad Institute Genome Sequencing Center for Infectious Disease"/>
            <person name="Wu L."/>
            <person name="Ma J."/>
        </authorList>
    </citation>
    <scope>NUCLEOTIDE SEQUENCE [LARGE SCALE GENOMIC DNA]</scope>
    <source>
        <strain evidence="11">JCM 16117</strain>
    </source>
</reference>
<feature type="region of interest" description="Disordered" evidence="6">
    <location>
        <begin position="1690"/>
        <end position="1718"/>
    </location>
</feature>
<evidence type="ECO:0000256" key="4">
    <source>
        <dbReference type="ARBA" id="ARBA00023180"/>
    </source>
</evidence>
<dbReference type="PANTHER" id="PTHR11640:SF31">
    <property type="entry name" value="IRREGULAR CHIASM C-ROUGHEST PROTEIN-RELATED"/>
    <property type="match status" value="1"/>
</dbReference>
<sequence>MTQRHRARLGAALGAGLASALAFSCLVAAPATAAPAQTPAVTTTDTTSDTVAVDGAQLEWAYSRYAQYGVFGAWSMTASGDRVSTGTVNGQTVTGLDADAAKEFNVGRFEGGTGELDAVTGAGTVTWADTGDWVLNAYNGQYGAPDETLRDPILTIDDDGTGELSFEVFIPEGLDMSGNPAPAAGPDRITLATFSEVSLDDGVITAVPEYAGREYVVSDTTTGSPWAACDGAGGSWPQAWIDFLPSSVRAHYYSTSCSGLNLMKPPVNVTVSLGEIDAAFVTQPVGASVDAGQTASFSVTATGNPLAYQWQRSTDGSTWTDIAGATDSRLQLPTVPSDDGVKIRALLNGELASDEVTLSVRSEAPALLYSGQDTVAYEGSYVAFGTYASGVPEPTKQWQLSRDGGATWVASGEPVGVSEQFALVPSLSDDGLLARTVFSNGVGDDVTSDPQELTVVAYSGPSTMWVEGTPVTEQQIADWNVNLRASFAGFTVPEGSTTDIQAVLVPESALEGTNTPDKADAVWYETLYASNLGPSNGHQPNQLVQPWAQLDASQRYYLVTYSTDLTDRSYDSRLLVPIEGQSDVEGEITAATIEFGFNAVHQGASPAGGCNYFVAGAVTGLGDDYQSVDGDVYVIKKHSDGTSQVVDVASRCTPAEGSSDSINQRFLFTAGEGSSTEEGTTIQWTGAGTVNAYGGLVSWYFENPELVLDENGDGQITARVGGFGSSMEDPTVKVPLDPREDVVIADVQGAQVVDGRIEIDPVWAGVDYFPLTDPLNPDSERKSVSAVPQAAKDANPDWGSWPESFVDFQYATGLSSYWHTSGLSADPLKPPMAIDVAFSGSAPEYDVLISSQPASASIVEGQDVTFTGGATAASGDVSFQWQAKKAGGDWADIEGATDSSLVLTSVLAAEWNGAAVRFVAGSSVNSVVSAEATLTVTASAAPVFTQQPTDYEALVEQGSYFSAIASGYPLPTMRWEIKGADGSWSPAPGDSNSWAESSQSVYGYATPPATLGDSGSVFRAVAENDYGVAYSDEVTLTVVTQPAGINYQPSDVPVFEGASSYLLVGVEGAPYPTVVWETSTDGGATWSESEYTGEIFEFTATAELDGVQYRAVVENEGGRVVSDVATIHVVPASEGPIYAMPGLIDPSVDNAITWTLGQQPEISWSEPGVFLSGLVDASVWQPGEDSVTADDFVAGTVNRWGAGDWSFRRDTVTVPAGTLDPSKQYGFAWLWSPTDGGRELREFDGFAPIALGSAPVIDAQPAAVSTSVGGTATFTVSASGSPEVAYQWQSQPAGGEWADLEGATSASYEVTASSAASGSLYRVVVSNGLGSVVSAEAALTVSALQPTVTVSKTEGLDADGETITVTGSGFLPDGAATTAVRPPLAGSFGGVYVVFGRFDSTWKPSEGAASSARSGLSTVWAVNAADMATIGGAERGAIELEPDGTFTATLTVAGGAYDKAGEYGVYTYAGGGVVYAPYETATPVTLDESAPALSGQPADLSAPMAAGTPTASFTVQATGSPTPTVQWERQGSDGEWAALDGATESTLRLPFDESDSGAVVRAVVTNGLGSVTSDEAVLTVVAPVDALTPLTDEELAAAAAGDATVLSVDGSVVTVSLGDEDRAAELAGRFVGAEVHSDPAFLGWQQVSASGTVTVTLPTGLAADTHHLVVRAVDGSVIGWVAVEVAATDGGVTPAPSDGGSTGGTDTGTGTADGTDGTSVAALPNTGYELGGWLAGALLLLLAGAGVTLATSRRARRG</sequence>
<keyword evidence="11" id="KW-1185">Reference proteome</keyword>
<dbReference type="Gene3D" id="2.60.40.230">
    <property type="entry name" value="Neocarzinostatin-like"/>
    <property type="match status" value="1"/>
</dbReference>
<evidence type="ECO:0000256" key="2">
    <source>
        <dbReference type="ARBA" id="ARBA00023136"/>
    </source>
</evidence>
<keyword evidence="7" id="KW-0812">Transmembrane</keyword>
<evidence type="ECO:0000256" key="7">
    <source>
        <dbReference type="SAM" id="Phobius"/>
    </source>
</evidence>
<dbReference type="InterPro" id="IPR013783">
    <property type="entry name" value="Ig-like_fold"/>
</dbReference>
<evidence type="ECO:0000256" key="1">
    <source>
        <dbReference type="ARBA" id="ARBA00004479"/>
    </source>
</evidence>
<feature type="signal peptide" evidence="8">
    <location>
        <begin position="1"/>
        <end position="33"/>
    </location>
</feature>
<feature type="chain" id="PRO_5047397994" description="Ig-like domain-containing protein" evidence="8">
    <location>
        <begin position="34"/>
        <end position="1758"/>
    </location>
</feature>
<keyword evidence="8" id="KW-0732">Signal</keyword>
<feature type="transmembrane region" description="Helical" evidence="7">
    <location>
        <begin position="1730"/>
        <end position="1750"/>
    </location>
</feature>
<dbReference type="Gene3D" id="2.60.40.10">
    <property type="entry name" value="Immunoglobulins"/>
    <property type="match status" value="5"/>
</dbReference>
<evidence type="ECO:0000256" key="6">
    <source>
        <dbReference type="SAM" id="MobiDB-lite"/>
    </source>
</evidence>
<feature type="domain" description="Ig-like" evidence="9">
    <location>
        <begin position="1491"/>
        <end position="1579"/>
    </location>
</feature>
<dbReference type="SMART" id="SM00409">
    <property type="entry name" value="IG"/>
    <property type="match status" value="6"/>
</dbReference>
<evidence type="ECO:0000256" key="8">
    <source>
        <dbReference type="SAM" id="SignalP"/>
    </source>
</evidence>
<keyword evidence="4" id="KW-0325">Glycoprotein</keyword>
<dbReference type="InterPro" id="IPR003599">
    <property type="entry name" value="Ig_sub"/>
</dbReference>
<keyword evidence="2 7" id="KW-0472">Membrane</keyword>
<dbReference type="PROSITE" id="PS51257">
    <property type="entry name" value="PROKAR_LIPOPROTEIN"/>
    <property type="match status" value="1"/>
</dbReference>
<organism evidence="10 11">
    <name type="scientific">Herbiconiux moechotypicola</name>
    <dbReference type="NCBI Taxonomy" id="637393"/>
    <lineage>
        <taxon>Bacteria</taxon>
        <taxon>Bacillati</taxon>
        <taxon>Actinomycetota</taxon>
        <taxon>Actinomycetes</taxon>
        <taxon>Micrococcales</taxon>
        <taxon>Microbacteriaceae</taxon>
        <taxon>Herbiconiux</taxon>
    </lineage>
</organism>
<gene>
    <name evidence="10" type="ORF">GCM10009851_19230</name>
</gene>
<name>A0ABP5QFY2_9MICO</name>
<dbReference type="PANTHER" id="PTHR11640">
    <property type="entry name" value="NEPHRIN"/>
    <property type="match status" value="1"/>
</dbReference>
<keyword evidence="5" id="KW-0393">Immunoglobulin domain</keyword>
<dbReference type="Proteomes" id="UP001500929">
    <property type="component" value="Unassembled WGS sequence"/>
</dbReference>
<evidence type="ECO:0000259" key="9">
    <source>
        <dbReference type="PROSITE" id="PS50835"/>
    </source>
</evidence>
<evidence type="ECO:0000313" key="10">
    <source>
        <dbReference type="EMBL" id="GAA2234363.1"/>
    </source>
</evidence>
<dbReference type="InterPro" id="IPR036179">
    <property type="entry name" value="Ig-like_dom_sf"/>
</dbReference>
<dbReference type="SUPFAM" id="SSF48726">
    <property type="entry name" value="Immunoglobulin"/>
    <property type="match status" value="2"/>
</dbReference>